<name>A0ABW8TIQ2_9CLOT</name>
<dbReference type="InterPro" id="IPR006555">
    <property type="entry name" value="ATP-dep_Helicase_C"/>
</dbReference>
<comment type="similarity">
    <text evidence="4">Belongs to the helicase family. DinG subfamily.</text>
</comment>
<protein>
    <submittedName>
        <fullName evidence="6">ATP-dependent DNA helicase</fullName>
        <ecNumber evidence="6">3.6.4.12</ecNumber>
    </submittedName>
</protein>
<dbReference type="RefSeq" id="WP_406788008.1">
    <property type="nucleotide sequence ID" value="NZ_JBJIAA010000010.1"/>
</dbReference>
<evidence type="ECO:0000256" key="2">
    <source>
        <dbReference type="ARBA" id="ARBA00022801"/>
    </source>
</evidence>
<dbReference type="Pfam" id="PF13307">
    <property type="entry name" value="Helicase_C_2"/>
    <property type="match status" value="1"/>
</dbReference>
<evidence type="ECO:0000256" key="4">
    <source>
        <dbReference type="ARBA" id="ARBA00038058"/>
    </source>
</evidence>
<gene>
    <name evidence="6" type="ORF">ACJDT4_13060</name>
</gene>
<keyword evidence="1" id="KW-0547">Nucleotide-binding</keyword>
<keyword evidence="6" id="KW-0347">Helicase</keyword>
<dbReference type="PANTHER" id="PTHR11472">
    <property type="entry name" value="DNA REPAIR DEAD HELICASE RAD3/XP-D SUBFAMILY MEMBER"/>
    <property type="match status" value="1"/>
</dbReference>
<dbReference type="Gene3D" id="3.40.50.300">
    <property type="entry name" value="P-loop containing nucleotide triphosphate hydrolases"/>
    <property type="match status" value="2"/>
</dbReference>
<dbReference type="PROSITE" id="PS51193">
    <property type="entry name" value="HELICASE_ATP_BIND_2"/>
    <property type="match status" value="1"/>
</dbReference>
<sequence>MKPYSILNNLVFLNIETANDSKLINIDAVKIKDKVVTKFNKDAEPSEVKEELKNFSEGLPLVCHASKSDFNIEGEFLDLLELVAILFPELPEFNLQYLKNRFVPQGEYRSVSEEMVEVINYVISSFYYENGYAIPMSILELEQWNWYKYISSVNMDDVKCFANNKPAALENKEKEPYPVFALKDYERLFENEAIWKRGGRSYTLRPQQRDAAKVIREGLEKGKITIMEAPTGLGKSMAYLLPSIIYTHLKQEKVILSTNTKGLQGQLVDKDIPNILEALDLKRDVNYTLIKGKSNYLCFNSFEDIEYPTDMKTLLGYVYLKRLLTEKQFGDIEEISEDIKEKFNLNKLLEQCFCDSELCDVDSCRYKERCYYALKVEALKEAQLVVVNHSLLLKWPYQSVAPLQNIVVDEAHNLTKEAYDTFERNLISYEFEKFLDDIYDSKGKNGYLYYLSKRTKKENLPLSQIESGIGACKNQIIRIKASFENYISTSGISREYNIKEHFNKLNPKIADIMEQLDYLKDDISSFNMDLEKTINALKNISTLEKDKRLKILGEKVENMNDYLMLLEEVHSQVEEDYCFYFEVDRNFNWWKISSIPLDVSGAFYEKVLKGVNSCLFLSATLSTDKGYNNLRNILGINISSSENKEIVEVPPIKPIFKYKEKSAVYVVQGMDPNDADAFSEEMEEFILELLNNVEGNIIILFTSIKRLKLFKEKAAEKLKSIGIDIVESKKDIEKLKLREGRYILLGSKGFFEGIDIPGDTMATVVLDKLPNINGKEPFYKSLIDRNIEKGKNYWNAYAAVNFPIVSIDLKQIYGRIIRTEYDYGALFILSKFESNNSTVRRLEKQLYGVPIIRKNKFQIFKDLNYRRVRWKQINLYKIMKEVKVSLNKSILEKKPKDIEKFINEFMALEYSKRHLKYDVDIQLEGKLEIYICGEKVNLGVSRKNIEEYFRDIYYKR</sequence>
<dbReference type="PANTHER" id="PTHR11472:SF34">
    <property type="entry name" value="REGULATOR OF TELOMERE ELONGATION HELICASE 1"/>
    <property type="match status" value="1"/>
</dbReference>
<feature type="domain" description="Helicase ATP-binding" evidence="5">
    <location>
        <begin position="194"/>
        <end position="455"/>
    </location>
</feature>
<accession>A0ABW8TIQ2</accession>
<organism evidence="6 7">
    <name type="scientific">Clostridium neuense</name>
    <dbReference type="NCBI Taxonomy" id="1728934"/>
    <lineage>
        <taxon>Bacteria</taxon>
        <taxon>Bacillati</taxon>
        <taxon>Bacillota</taxon>
        <taxon>Clostridia</taxon>
        <taxon>Eubacteriales</taxon>
        <taxon>Clostridiaceae</taxon>
        <taxon>Clostridium</taxon>
    </lineage>
</organism>
<proteinExistence type="inferred from homology"/>
<dbReference type="Proteomes" id="UP001623592">
    <property type="component" value="Unassembled WGS sequence"/>
</dbReference>
<evidence type="ECO:0000259" key="5">
    <source>
        <dbReference type="PROSITE" id="PS51193"/>
    </source>
</evidence>
<reference evidence="6 7" key="1">
    <citation type="submission" date="2024-11" db="EMBL/GenBank/DDBJ databases">
        <authorList>
            <person name="Heng Y.C."/>
            <person name="Lim A.C.H."/>
            <person name="Lee J.K.Y."/>
            <person name="Kittelmann S."/>
        </authorList>
    </citation>
    <scope>NUCLEOTIDE SEQUENCE [LARGE SCALE GENOMIC DNA]</scope>
    <source>
        <strain evidence="6 7">WILCCON 0114</strain>
    </source>
</reference>
<evidence type="ECO:0000256" key="1">
    <source>
        <dbReference type="ARBA" id="ARBA00022741"/>
    </source>
</evidence>
<evidence type="ECO:0000313" key="6">
    <source>
        <dbReference type="EMBL" id="MFL0251348.1"/>
    </source>
</evidence>
<dbReference type="InterPro" id="IPR014013">
    <property type="entry name" value="Helic_SF1/SF2_ATP-bd_DinG/Rad3"/>
</dbReference>
<dbReference type="SMART" id="SM00491">
    <property type="entry name" value="HELICc2"/>
    <property type="match status" value="1"/>
</dbReference>
<dbReference type="EC" id="3.6.4.12" evidence="6"/>
<evidence type="ECO:0000256" key="3">
    <source>
        <dbReference type="ARBA" id="ARBA00022840"/>
    </source>
</evidence>
<dbReference type="SUPFAM" id="SSF52540">
    <property type="entry name" value="P-loop containing nucleoside triphosphate hydrolases"/>
    <property type="match status" value="1"/>
</dbReference>
<dbReference type="GO" id="GO:0003678">
    <property type="term" value="F:DNA helicase activity"/>
    <property type="evidence" value="ECO:0007669"/>
    <property type="project" value="UniProtKB-EC"/>
</dbReference>
<evidence type="ECO:0000313" key="7">
    <source>
        <dbReference type="Proteomes" id="UP001623592"/>
    </source>
</evidence>
<dbReference type="InterPro" id="IPR014001">
    <property type="entry name" value="Helicase_ATP-bd"/>
</dbReference>
<dbReference type="InterPro" id="IPR027417">
    <property type="entry name" value="P-loop_NTPase"/>
</dbReference>
<keyword evidence="2 6" id="KW-0378">Hydrolase</keyword>
<dbReference type="InterPro" id="IPR045028">
    <property type="entry name" value="DinG/Rad3-like"/>
</dbReference>
<dbReference type="SMART" id="SM00487">
    <property type="entry name" value="DEXDc"/>
    <property type="match status" value="1"/>
</dbReference>
<dbReference type="GO" id="GO:0016787">
    <property type="term" value="F:hydrolase activity"/>
    <property type="evidence" value="ECO:0007669"/>
    <property type="project" value="UniProtKB-KW"/>
</dbReference>
<keyword evidence="3" id="KW-0067">ATP-binding</keyword>
<keyword evidence="7" id="KW-1185">Reference proteome</keyword>
<dbReference type="EMBL" id="JBJIAA010000010">
    <property type="protein sequence ID" value="MFL0251348.1"/>
    <property type="molecule type" value="Genomic_DNA"/>
</dbReference>
<comment type="caution">
    <text evidence="6">The sequence shown here is derived from an EMBL/GenBank/DDBJ whole genome shotgun (WGS) entry which is preliminary data.</text>
</comment>